<evidence type="ECO:0008006" key="4">
    <source>
        <dbReference type="Google" id="ProtNLM"/>
    </source>
</evidence>
<feature type="compositionally biased region" description="Low complexity" evidence="1">
    <location>
        <begin position="289"/>
        <end position="298"/>
    </location>
</feature>
<dbReference type="AlphaFoldDB" id="A0A1H8YBW6"/>
<dbReference type="STRING" id="394193.SAMN04489732_113131"/>
<evidence type="ECO:0000313" key="2">
    <source>
        <dbReference type="EMBL" id="SEP49639.1"/>
    </source>
</evidence>
<reference evidence="3" key="1">
    <citation type="submission" date="2016-10" db="EMBL/GenBank/DDBJ databases">
        <authorList>
            <person name="Varghese N."/>
            <person name="Submissions S."/>
        </authorList>
    </citation>
    <scope>NUCLEOTIDE SEQUENCE [LARGE SCALE GENOMIC DNA]</scope>
    <source>
        <strain evidence="3">DSM 44993</strain>
    </source>
</reference>
<feature type="compositionally biased region" description="Gly residues" evidence="1">
    <location>
        <begin position="299"/>
        <end position="311"/>
    </location>
</feature>
<proteinExistence type="predicted"/>
<feature type="compositionally biased region" description="Gly residues" evidence="1">
    <location>
        <begin position="359"/>
        <end position="372"/>
    </location>
</feature>
<dbReference type="RefSeq" id="WP_245787515.1">
    <property type="nucleotide sequence ID" value="NZ_FOEF01000013.1"/>
</dbReference>
<gene>
    <name evidence="2" type="ORF">SAMN04489732_113131</name>
</gene>
<name>A0A1H8YBW6_9PSEU</name>
<dbReference type="EMBL" id="FOEF01000013">
    <property type="protein sequence ID" value="SEP49639.1"/>
    <property type="molecule type" value="Genomic_DNA"/>
</dbReference>
<dbReference type="Proteomes" id="UP000198582">
    <property type="component" value="Unassembled WGS sequence"/>
</dbReference>
<feature type="compositionally biased region" description="Gly residues" evidence="1">
    <location>
        <begin position="339"/>
        <end position="351"/>
    </location>
</feature>
<accession>A0A1H8YBW6</accession>
<protein>
    <recommendedName>
        <fullName evidence="4">PPE family protein</fullName>
    </recommendedName>
</protein>
<feature type="compositionally biased region" description="Gly residues" evidence="1">
    <location>
        <begin position="320"/>
        <end position="330"/>
    </location>
</feature>
<sequence length="412" mass="41158">MTTNTGAGSVHSTAAHRDLEYVHGLNPSEADYLGHDHEQLKSFVETNLDARQVADVSTAYLDLHKAFEDFATQMNEAVAKSKGSWEGEAATNAQAYFGSLGKWADVNSQNAKLASETIGDQGTAAQNAKNAMTEPVPFNWDEEFDSWATANPLTMGDTIDKSLQKQQDSRSAHEQAAETMSGYDKSLYAAASKQPVFAEPPKFGVSGSAKPDVVLPSGNVSVDQHHGTGGDTGSSVSIPGGGAAAGHAAATASGPGQMTGSGHLPVADGTTTASAAPAAGQQQGGNQGGSSAAGMGAMPMGGMGGGGGFGGESEHETKVGRGGGSFGPGQGVSETNPGAGSGGAARPGGMGAAEAAAGRGMGGAPGRPGGMGAADWRSEGDDDRDGSAFLEESDPDDLFGSGLRSAPPVIGE</sequence>
<dbReference type="InterPro" id="IPR038332">
    <property type="entry name" value="PPE_sf"/>
</dbReference>
<dbReference type="Gene3D" id="1.20.1260.20">
    <property type="entry name" value="PPE superfamily"/>
    <property type="match status" value="1"/>
</dbReference>
<keyword evidence="3" id="KW-1185">Reference proteome</keyword>
<evidence type="ECO:0000313" key="3">
    <source>
        <dbReference type="Proteomes" id="UP000198582"/>
    </source>
</evidence>
<feature type="compositionally biased region" description="Low complexity" evidence="1">
    <location>
        <begin position="245"/>
        <end position="256"/>
    </location>
</feature>
<feature type="region of interest" description="Disordered" evidence="1">
    <location>
        <begin position="215"/>
        <end position="412"/>
    </location>
</feature>
<evidence type="ECO:0000256" key="1">
    <source>
        <dbReference type="SAM" id="MobiDB-lite"/>
    </source>
</evidence>
<organism evidence="2 3">
    <name type="scientific">Amycolatopsis saalfeldensis</name>
    <dbReference type="NCBI Taxonomy" id="394193"/>
    <lineage>
        <taxon>Bacteria</taxon>
        <taxon>Bacillati</taxon>
        <taxon>Actinomycetota</taxon>
        <taxon>Actinomycetes</taxon>
        <taxon>Pseudonocardiales</taxon>
        <taxon>Pseudonocardiaceae</taxon>
        <taxon>Amycolatopsis</taxon>
    </lineage>
</organism>